<dbReference type="GO" id="GO:0016020">
    <property type="term" value="C:membrane"/>
    <property type="evidence" value="ECO:0007669"/>
    <property type="project" value="TreeGrafter"/>
</dbReference>
<evidence type="ECO:0000313" key="9">
    <source>
        <dbReference type="Proteomes" id="UP000030762"/>
    </source>
</evidence>
<evidence type="ECO:0000256" key="4">
    <source>
        <dbReference type="ARBA" id="ARBA00022777"/>
    </source>
</evidence>
<dbReference type="GO" id="GO:0046854">
    <property type="term" value="P:phosphatidylinositol phosphate biosynthetic process"/>
    <property type="evidence" value="ECO:0007669"/>
    <property type="project" value="InterPro"/>
</dbReference>
<feature type="domain" description="PH" evidence="6">
    <location>
        <begin position="195"/>
        <end position="296"/>
    </location>
</feature>
<dbReference type="SUPFAM" id="SSF50729">
    <property type="entry name" value="PH domain-like"/>
    <property type="match status" value="1"/>
</dbReference>
<dbReference type="PROSITE" id="PS50003">
    <property type="entry name" value="PH_DOMAIN"/>
    <property type="match status" value="1"/>
</dbReference>
<evidence type="ECO:0000256" key="5">
    <source>
        <dbReference type="SAM" id="MobiDB-lite"/>
    </source>
</evidence>
<dbReference type="SMART" id="SM00233">
    <property type="entry name" value="PH"/>
    <property type="match status" value="1"/>
</dbReference>
<dbReference type="EMBL" id="JH767141">
    <property type="protein sequence ID" value="EQC38326.1"/>
    <property type="molecule type" value="Genomic_DNA"/>
</dbReference>
<dbReference type="SMART" id="SM00146">
    <property type="entry name" value="PI3Kc"/>
    <property type="match status" value="1"/>
</dbReference>
<dbReference type="InterPro" id="IPR011009">
    <property type="entry name" value="Kinase-like_dom_sf"/>
</dbReference>
<dbReference type="VEuPathDB" id="FungiDB:SDRG_04045"/>
<dbReference type="Gene3D" id="2.30.29.30">
    <property type="entry name" value="Pleckstrin-homology domain (PH domain)/Phosphotyrosine-binding domain (PTB)"/>
    <property type="match status" value="1"/>
</dbReference>
<evidence type="ECO:0000313" key="8">
    <source>
        <dbReference type="EMBL" id="EQC38326.1"/>
    </source>
</evidence>
<dbReference type="InterPro" id="IPR001849">
    <property type="entry name" value="PH_domain"/>
</dbReference>
<dbReference type="FunFam" id="1.10.1070.11:FF:000016">
    <property type="entry name" value="PIK1p Phosphatidylinositol 4-kinase"/>
    <property type="match status" value="1"/>
</dbReference>
<evidence type="ECO:0000259" key="7">
    <source>
        <dbReference type="PROSITE" id="PS50290"/>
    </source>
</evidence>
<feature type="compositionally biased region" description="Low complexity" evidence="5">
    <location>
        <begin position="353"/>
        <end position="363"/>
    </location>
</feature>
<dbReference type="PROSITE" id="PS00915">
    <property type="entry name" value="PI3_4_KINASE_1"/>
    <property type="match status" value="1"/>
</dbReference>
<dbReference type="PANTHER" id="PTHR10048:SF22">
    <property type="entry name" value="PHOSPHATIDYLINOSITOL 4-KINASE BETA"/>
    <property type="match status" value="1"/>
</dbReference>
<dbReference type="OrthoDB" id="10264149at2759"/>
<dbReference type="InterPro" id="IPR036940">
    <property type="entry name" value="PI3/4_kinase_cat_sf"/>
</dbReference>
<dbReference type="GO" id="GO:0005737">
    <property type="term" value="C:cytoplasm"/>
    <property type="evidence" value="ECO:0007669"/>
    <property type="project" value="TreeGrafter"/>
</dbReference>
<dbReference type="InterPro" id="IPR011993">
    <property type="entry name" value="PH-like_dom_sf"/>
</dbReference>
<protein>
    <recommendedName>
        <fullName evidence="2">1-phosphatidylinositol 4-kinase</fullName>
        <ecNumber evidence="2">2.7.1.67</ecNumber>
    </recommendedName>
</protein>
<dbReference type="OMA" id="WKHRANA"/>
<dbReference type="PROSITE" id="PS00916">
    <property type="entry name" value="PI3_4_KINASE_2"/>
    <property type="match status" value="1"/>
</dbReference>
<comment type="catalytic activity">
    <reaction evidence="1">
        <text>a 1,2-diacyl-sn-glycero-3-phospho-(1D-myo-inositol) + ATP = a 1,2-diacyl-sn-glycero-3-phospho-(1D-myo-inositol 4-phosphate) + ADP + H(+)</text>
        <dbReference type="Rhea" id="RHEA:19877"/>
        <dbReference type="ChEBI" id="CHEBI:15378"/>
        <dbReference type="ChEBI" id="CHEBI:30616"/>
        <dbReference type="ChEBI" id="CHEBI:57880"/>
        <dbReference type="ChEBI" id="CHEBI:58178"/>
        <dbReference type="ChEBI" id="CHEBI:456216"/>
        <dbReference type="EC" id="2.7.1.67"/>
    </reaction>
</comment>
<gene>
    <name evidence="8" type="ORF">SDRG_04045</name>
</gene>
<accession>T0QUE1</accession>
<dbReference type="EC" id="2.7.1.67" evidence="2"/>
<dbReference type="PANTHER" id="PTHR10048">
    <property type="entry name" value="PHOSPHATIDYLINOSITOL KINASE"/>
    <property type="match status" value="1"/>
</dbReference>
<evidence type="ECO:0000256" key="2">
    <source>
        <dbReference type="ARBA" id="ARBA00012169"/>
    </source>
</evidence>
<dbReference type="SUPFAM" id="SSF56112">
    <property type="entry name" value="Protein kinase-like (PK-like)"/>
    <property type="match status" value="1"/>
</dbReference>
<organism evidence="8 9">
    <name type="scientific">Saprolegnia diclina (strain VS20)</name>
    <dbReference type="NCBI Taxonomy" id="1156394"/>
    <lineage>
        <taxon>Eukaryota</taxon>
        <taxon>Sar</taxon>
        <taxon>Stramenopiles</taxon>
        <taxon>Oomycota</taxon>
        <taxon>Saprolegniomycetes</taxon>
        <taxon>Saprolegniales</taxon>
        <taxon>Saprolegniaceae</taxon>
        <taxon>Saprolegnia</taxon>
    </lineage>
</organism>
<dbReference type="Pfam" id="PF00454">
    <property type="entry name" value="PI3_PI4_kinase"/>
    <property type="match status" value="1"/>
</dbReference>
<dbReference type="CDD" id="cd00821">
    <property type="entry name" value="PH"/>
    <property type="match status" value="1"/>
</dbReference>
<sequence length="802" mass="89786">MEVPVAAPLQLPPAPTAMEARPIASIVQNGSIDMQSLMLSLWQRRKDTAYTSAVCEELRSLKQARPMLDQVDFYLPQLAHMVLHLEKELPMDAMEQFVLLLSLSSTHFALQFFWIVYAALDEHRPKRNGNPRTFTRCAQLLVILEQCLVYGSPASKPAQELLAQKHISKMEMDVILQADRRFFAAQSSAAISTQDETAEGWLFKKGGGTTTLGRRSWHRRWCRIERKILFVYNQRMDMHARNAIPLERATIRVLDNPKHPFYFEIHHSYSDTTFKFAASDEDNLSSWVESLGVAAAPPAPPSSSPTKAGPGRAITRMSQAMRQFILNDDAASKEHEVSSAARVEDEADSIPRSGSVSSTQSSSHVPALSDEQQQRYDFFTDQINFVKAITDICEELRLVEVSERKTLLPTKLQTLQARLPAFAYLPLCRSTELFARVTSVCVNDGYVFKTHERAPCLMHFLSEPSAALYDVSSALYVHLYSDEADASDVVACVAAPRVGQNTFVEQLLEDDHRRAQLTTIFGELKEAKTTRLASEGVCLQSLIAKSYDDLRQEVLVMQLISYIDDVFKKAALPLRLHPYRILSTGASTGLIEVVSNATSLDGLKKSTGFTTLRAYFESIYGDPSGTLFQQAMTNYMQSLAAYSMVCYVLCIKDRHNGNILLDIEGHIVHIDFGFFLGRAPGGTFSFETAPFKLTAEMVDCFGGKDSANYAHFIELCATAAQAIRQHASILYTMVDVMSFNSKLPCFQNNVPHVLQSFKERLFLTTADDKVPGLVRGLVEKAYAHFGTTKYDQFQEYSNGIHK</sequence>
<dbReference type="InterPro" id="IPR018936">
    <property type="entry name" value="PI3/4_kinase_CS"/>
</dbReference>
<dbReference type="eggNOG" id="KOG0903">
    <property type="taxonomic scope" value="Eukaryota"/>
</dbReference>
<evidence type="ECO:0000259" key="6">
    <source>
        <dbReference type="PROSITE" id="PS50003"/>
    </source>
</evidence>
<dbReference type="AlphaFoldDB" id="T0QUE1"/>
<name>T0QUE1_SAPDV</name>
<dbReference type="Gene3D" id="3.30.1010.10">
    <property type="entry name" value="Phosphatidylinositol 3-kinase Catalytic Subunit, Chain A, domain 4"/>
    <property type="match status" value="1"/>
</dbReference>
<keyword evidence="3" id="KW-0808">Transferase</keyword>
<dbReference type="Gene3D" id="1.10.1070.11">
    <property type="entry name" value="Phosphatidylinositol 3-/4-kinase, catalytic domain"/>
    <property type="match status" value="1"/>
</dbReference>
<feature type="region of interest" description="Disordered" evidence="5">
    <location>
        <begin position="335"/>
        <end position="368"/>
    </location>
</feature>
<dbReference type="STRING" id="1156394.T0QUE1"/>
<dbReference type="Proteomes" id="UP000030762">
    <property type="component" value="Unassembled WGS sequence"/>
</dbReference>
<dbReference type="RefSeq" id="XP_008607918.1">
    <property type="nucleotide sequence ID" value="XM_008609696.1"/>
</dbReference>
<feature type="domain" description="PI3K/PI4K catalytic" evidence="7">
    <location>
        <begin position="514"/>
        <end position="786"/>
    </location>
</feature>
<dbReference type="InterPro" id="IPR000403">
    <property type="entry name" value="PI3/4_kinase_cat_dom"/>
</dbReference>
<proteinExistence type="predicted"/>
<reference evidence="8 9" key="1">
    <citation type="submission" date="2012-04" db="EMBL/GenBank/DDBJ databases">
        <title>The Genome Sequence of Saprolegnia declina VS20.</title>
        <authorList>
            <consortium name="The Broad Institute Genome Sequencing Platform"/>
            <person name="Russ C."/>
            <person name="Nusbaum C."/>
            <person name="Tyler B."/>
            <person name="van West P."/>
            <person name="Dieguez-Uribeondo J."/>
            <person name="de Bruijn I."/>
            <person name="Tripathy S."/>
            <person name="Jiang R."/>
            <person name="Young S.K."/>
            <person name="Zeng Q."/>
            <person name="Gargeya S."/>
            <person name="Fitzgerald M."/>
            <person name="Haas B."/>
            <person name="Abouelleil A."/>
            <person name="Alvarado L."/>
            <person name="Arachchi H.M."/>
            <person name="Berlin A."/>
            <person name="Chapman S.B."/>
            <person name="Goldberg J."/>
            <person name="Griggs A."/>
            <person name="Gujja S."/>
            <person name="Hansen M."/>
            <person name="Howarth C."/>
            <person name="Imamovic A."/>
            <person name="Larimer J."/>
            <person name="McCowen C."/>
            <person name="Montmayeur A."/>
            <person name="Murphy C."/>
            <person name="Neiman D."/>
            <person name="Pearson M."/>
            <person name="Priest M."/>
            <person name="Roberts A."/>
            <person name="Saif S."/>
            <person name="Shea T."/>
            <person name="Sisk P."/>
            <person name="Sykes S."/>
            <person name="Wortman J."/>
            <person name="Nusbaum C."/>
            <person name="Birren B."/>
        </authorList>
    </citation>
    <scope>NUCLEOTIDE SEQUENCE [LARGE SCALE GENOMIC DNA]</scope>
    <source>
        <strain evidence="8 9">VS20</strain>
    </source>
</reference>
<dbReference type="GO" id="GO:0048015">
    <property type="term" value="P:phosphatidylinositol-mediated signaling"/>
    <property type="evidence" value="ECO:0007669"/>
    <property type="project" value="TreeGrafter"/>
</dbReference>
<keyword evidence="4" id="KW-0418">Kinase</keyword>
<dbReference type="GeneID" id="19944772"/>
<evidence type="ECO:0000256" key="3">
    <source>
        <dbReference type="ARBA" id="ARBA00022679"/>
    </source>
</evidence>
<keyword evidence="9" id="KW-1185">Reference proteome</keyword>
<dbReference type="InParanoid" id="T0QUE1"/>
<dbReference type="PROSITE" id="PS50290">
    <property type="entry name" value="PI3_4_KINASE_3"/>
    <property type="match status" value="1"/>
</dbReference>
<dbReference type="GO" id="GO:0004430">
    <property type="term" value="F:1-phosphatidylinositol 4-kinase activity"/>
    <property type="evidence" value="ECO:0007669"/>
    <property type="project" value="UniProtKB-EC"/>
</dbReference>
<dbReference type="InterPro" id="IPR015433">
    <property type="entry name" value="PI3/4_kinase"/>
</dbReference>
<dbReference type="Pfam" id="PF00169">
    <property type="entry name" value="PH"/>
    <property type="match status" value="1"/>
</dbReference>
<evidence type="ECO:0000256" key="1">
    <source>
        <dbReference type="ARBA" id="ARBA00001686"/>
    </source>
</evidence>